<dbReference type="NCBIfam" id="TIGR04183">
    <property type="entry name" value="Por_Secre_tail"/>
    <property type="match status" value="1"/>
</dbReference>
<accession>A0A5N1J3Z9</accession>
<feature type="signal peptide" evidence="1">
    <location>
        <begin position="1"/>
        <end position="24"/>
    </location>
</feature>
<proteinExistence type="predicted"/>
<organism evidence="2 3">
    <name type="scientific">Adhaeribacter soli</name>
    <dbReference type="NCBI Taxonomy" id="2607655"/>
    <lineage>
        <taxon>Bacteria</taxon>
        <taxon>Pseudomonadati</taxon>
        <taxon>Bacteroidota</taxon>
        <taxon>Cytophagia</taxon>
        <taxon>Cytophagales</taxon>
        <taxon>Hymenobacteraceae</taxon>
        <taxon>Adhaeribacter</taxon>
    </lineage>
</organism>
<sequence length="1442" mass="158529">MLNKNLSRTLLVALGLSCSLSVSARENLDKGSQAGGNKPGKGNKVAAGCLNSSSQAVLDINNVRTTVLNGGDMWWNLFDARYEVPKVNDPALPKKHSIFAGSVWLGGRDAQDNLYVAAQTYRQRQQVGYWPGPLDLAAGGTISKEDCATWNYHAKIDQAVIEKFKTDFRNGVFQGKIELMPKAIKEWPAKNNQHMPVRTNMNFDLAPFEDINGDGDYNPLDGDYPKFTGDQGIWWVMNDAGNVKEPFTKPIGLELQVLAFAFQTNDLINNMTFYKQKLTNKGSVELKDTYMGQWVDPDLGFYNDDFVGCDVGRGLGICYNGDNDDEGANGYGLNPPAVGVDFFQGPIADPGDGIDNDRDGTIDEAGETIIMSSFIYYNNDANATNGNPDKASDYYNYLQAIWRDGKIITHGGDGTDQGGTPYKFMFSGSTDPKGYGFSTPANPIPNTPPSFAWTETNTVAGTKKSNTPADRRFLQSAGPFTLGKGAVNELTIGVVWARSNGGGATGSFGLLTYADDRAQKLFDNDFVLPQGPDAPELAITELDQQLILTLIPKKIILANGNTVSSEQYVEEDKSLASNPHVADPFYRFEGYKVYQLKDATVSASEVDDIDRARLVAQADIKNGVTNIVNFVYDADLDRTVPKLRVRGEDKGLSHTINVTTDLFATGNDRIINFKSYHYLVVAYAYNGDPANTDDKYLEGRRVSLGTGIPHKTQPENSGTVLTAAYGASPEIIRIFGTGNGGNILEISSQDEQDILASNQKQLLHYQPGNSPFKVKVYDPKIITGGEFTVKLSSRISYKASTVTSTSRKLKKGDLIESTGDFTKPAPYNTAEFKKAVSAPTQIPGKAIVRRVLPPVILRDTANGGSVDTLFTVDVEMLNDHLNGRFTAEVDLTKLGPLTGTPPRPSEDPIGYDEEPRTFRVASGSGNDFAATANLYVPNDFWAITLPGLNAPVYGERPISEFNEQILVNPETNKPMGLALEFSQANNPGYHILNSPLNGSLPSSVVYSGNKWFEGVKEVPNPADPQKPYQWLLPKSTFGFTSEVDEVDPNYNYYEVNNGSWAPLAVTQIVSKGGPNFNLINVTQRKIFNLPNVDVVITSDKSKWTRVAVLQGTASKSNFALSKDDTEVYSVDKDGNEDNTMSDYDPSKRSVGMGWFPGYAIDLDRGVRLNMMFAEFGLVAGDKTNKQDPGRNLKWDPTADAAKSYGKEFIYVTNTVYDEGKQLGYLLDSLKATVTRDAFYQNFLANNIFNKVTWVGYPRLAKGQQLLSGDVRVKLRVSRQFTSFNMDGKYNVNPVYNASGVLTGSTLVPYTGVNTNPEYLFNTNGLLPRVAQQNTAKDALAMIRVVPNPYYASSQYEQRQLDNIVKITNLPRKCKVSIYTINGTLIRTFNKDDSKTFLDWNLKNEFNLPISSGVYIVHVDAGNIGSKVVKWFGIMRPADLESF</sequence>
<evidence type="ECO:0000313" key="3">
    <source>
        <dbReference type="Proteomes" id="UP000326570"/>
    </source>
</evidence>
<dbReference type="RefSeq" id="WP_150901769.1">
    <property type="nucleotide sequence ID" value="NZ_VTWT01000001.1"/>
</dbReference>
<keyword evidence="1" id="KW-0732">Signal</keyword>
<protein>
    <submittedName>
        <fullName evidence="2">T9SS type A sorting domain-containing protein</fullName>
    </submittedName>
</protein>
<gene>
    <name evidence="2" type="ORF">F0P94_00625</name>
</gene>
<keyword evidence="3" id="KW-1185">Reference proteome</keyword>
<dbReference type="EMBL" id="VTWT01000001">
    <property type="protein sequence ID" value="KAA9345626.1"/>
    <property type="molecule type" value="Genomic_DNA"/>
</dbReference>
<evidence type="ECO:0000313" key="2">
    <source>
        <dbReference type="EMBL" id="KAA9345626.1"/>
    </source>
</evidence>
<dbReference type="Gene3D" id="2.60.40.4070">
    <property type="match status" value="1"/>
</dbReference>
<name>A0A5N1J3Z9_9BACT</name>
<reference evidence="2 3" key="1">
    <citation type="submission" date="2019-09" db="EMBL/GenBank/DDBJ databases">
        <title>Genome sequence of Adhaeribacter sp. M2.</title>
        <authorList>
            <person name="Srinivasan S."/>
        </authorList>
    </citation>
    <scope>NUCLEOTIDE SEQUENCE [LARGE SCALE GENOMIC DNA]</scope>
    <source>
        <strain evidence="2 3">M2</strain>
    </source>
</reference>
<feature type="chain" id="PRO_5024963862" evidence="1">
    <location>
        <begin position="25"/>
        <end position="1442"/>
    </location>
</feature>
<comment type="caution">
    <text evidence="2">The sequence shown here is derived from an EMBL/GenBank/DDBJ whole genome shotgun (WGS) entry which is preliminary data.</text>
</comment>
<evidence type="ECO:0000256" key="1">
    <source>
        <dbReference type="SAM" id="SignalP"/>
    </source>
</evidence>
<dbReference type="Proteomes" id="UP000326570">
    <property type="component" value="Unassembled WGS sequence"/>
</dbReference>
<dbReference type="InterPro" id="IPR026444">
    <property type="entry name" value="Secre_tail"/>
</dbReference>